<keyword evidence="2" id="KW-0255">Endonuclease</keyword>
<dbReference type="GO" id="GO:0004519">
    <property type="term" value="F:endonuclease activity"/>
    <property type="evidence" value="ECO:0007669"/>
    <property type="project" value="UniProtKB-KW"/>
</dbReference>
<keyword evidence="2" id="KW-0540">Nuclease</keyword>
<dbReference type="Pfam" id="PF05685">
    <property type="entry name" value="Uma2"/>
    <property type="match status" value="1"/>
</dbReference>
<gene>
    <name evidence="2" type="ORF">GCM10009639_69280</name>
</gene>
<keyword evidence="2" id="KW-0378">Hydrolase</keyword>
<proteinExistence type="predicted"/>
<feature type="domain" description="Putative restriction endonuclease" evidence="1">
    <location>
        <begin position="27"/>
        <end position="168"/>
    </location>
</feature>
<dbReference type="InterPro" id="IPR008538">
    <property type="entry name" value="Uma2"/>
</dbReference>
<dbReference type="Proteomes" id="UP001499863">
    <property type="component" value="Unassembled WGS sequence"/>
</dbReference>
<dbReference type="EMBL" id="BAAAKJ010000516">
    <property type="protein sequence ID" value="GAA1415274.1"/>
    <property type="molecule type" value="Genomic_DNA"/>
</dbReference>
<keyword evidence="3" id="KW-1185">Reference proteome</keyword>
<name>A0ABN1YJ00_9ACTN</name>
<evidence type="ECO:0000313" key="2">
    <source>
        <dbReference type="EMBL" id="GAA1415274.1"/>
    </source>
</evidence>
<dbReference type="SUPFAM" id="SSF52980">
    <property type="entry name" value="Restriction endonuclease-like"/>
    <property type="match status" value="1"/>
</dbReference>
<evidence type="ECO:0000313" key="3">
    <source>
        <dbReference type="Proteomes" id="UP001499863"/>
    </source>
</evidence>
<comment type="caution">
    <text evidence="2">The sequence shown here is derived from an EMBL/GenBank/DDBJ whole genome shotgun (WGS) entry which is preliminary data.</text>
</comment>
<accession>A0ABN1YJ00</accession>
<sequence length="191" mass="21746">MTAMPIDWMYPPSQGWTYEQVRELDLPFDWELVDGAVVVRGMTKWWHDQVRDQLLAKLLAARIAPYVVNVERCVLLDEHNVTKPDVVVFDKTGLDFFELECTPPASVVLAVEVVSPGSRVADRFSKPGLYAEKGIPHYWRVERGIDNLPIVHEFHRDEEKGVYLPVAQHEGVLRTAVPYPVEIDLAAVVEL</sequence>
<dbReference type="InterPro" id="IPR011335">
    <property type="entry name" value="Restrct_endonuc-II-like"/>
</dbReference>
<reference evidence="2 3" key="1">
    <citation type="journal article" date="2019" name="Int. J. Syst. Evol. Microbiol.">
        <title>The Global Catalogue of Microorganisms (GCM) 10K type strain sequencing project: providing services to taxonomists for standard genome sequencing and annotation.</title>
        <authorList>
            <consortium name="The Broad Institute Genomics Platform"/>
            <consortium name="The Broad Institute Genome Sequencing Center for Infectious Disease"/>
            <person name="Wu L."/>
            <person name="Ma J."/>
        </authorList>
    </citation>
    <scope>NUCLEOTIDE SEQUENCE [LARGE SCALE GENOMIC DNA]</scope>
    <source>
        <strain evidence="2 3">JCM 12393</strain>
    </source>
</reference>
<dbReference type="CDD" id="cd06260">
    <property type="entry name" value="DUF820-like"/>
    <property type="match status" value="1"/>
</dbReference>
<dbReference type="PANTHER" id="PTHR35400">
    <property type="entry name" value="SLR1083 PROTEIN"/>
    <property type="match status" value="1"/>
</dbReference>
<dbReference type="Gene3D" id="3.90.1570.10">
    <property type="entry name" value="tt1808, chain A"/>
    <property type="match status" value="1"/>
</dbReference>
<dbReference type="PANTHER" id="PTHR35400:SF3">
    <property type="entry name" value="SLL1072 PROTEIN"/>
    <property type="match status" value="1"/>
</dbReference>
<evidence type="ECO:0000259" key="1">
    <source>
        <dbReference type="Pfam" id="PF05685"/>
    </source>
</evidence>
<dbReference type="InterPro" id="IPR012296">
    <property type="entry name" value="Nuclease_put_TT1808"/>
</dbReference>
<organism evidence="2 3">
    <name type="scientific">Kitasatospora putterlickiae</name>
    <dbReference type="NCBI Taxonomy" id="221725"/>
    <lineage>
        <taxon>Bacteria</taxon>
        <taxon>Bacillati</taxon>
        <taxon>Actinomycetota</taxon>
        <taxon>Actinomycetes</taxon>
        <taxon>Kitasatosporales</taxon>
        <taxon>Streptomycetaceae</taxon>
        <taxon>Kitasatospora</taxon>
    </lineage>
</organism>
<protein>
    <submittedName>
        <fullName evidence="2">Uma2 family endonuclease</fullName>
    </submittedName>
</protein>